<comment type="caution">
    <text evidence="3">The sequence shown here is derived from an EMBL/GenBank/DDBJ whole genome shotgun (WGS) entry which is preliminary data.</text>
</comment>
<evidence type="ECO:0008006" key="6">
    <source>
        <dbReference type="Google" id="ProtNLM"/>
    </source>
</evidence>
<feature type="region of interest" description="Disordered" evidence="1">
    <location>
        <begin position="257"/>
        <end position="288"/>
    </location>
</feature>
<accession>A0A4S9B9H0</accession>
<evidence type="ECO:0000313" key="2">
    <source>
        <dbReference type="EMBL" id="THV73052.1"/>
    </source>
</evidence>
<feature type="compositionally biased region" description="Polar residues" evidence="1">
    <location>
        <begin position="357"/>
        <end position="375"/>
    </location>
</feature>
<dbReference type="EMBL" id="QZAR01000082">
    <property type="protein sequence ID" value="THW89419.1"/>
    <property type="molecule type" value="Genomic_DNA"/>
</dbReference>
<dbReference type="PANTHER" id="PTHR28164:SF1">
    <property type="entry name" value="PROTEIN STB3"/>
    <property type="match status" value="1"/>
</dbReference>
<feature type="compositionally biased region" description="Acidic residues" evidence="1">
    <location>
        <begin position="270"/>
        <end position="288"/>
    </location>
</feature>
<dbReference type="GO" id="GO:0000432">
    <property type="term" value="P:positive regulation of transcription from RNA polymerase II promoter by glucose"/>
    <property type="evidence" value="ECO:0007669"/>
    <property type="project" value="TreeGrafter"/>
</dbReference>
<organism evidence="3 4">
    <name type="scientific">Aureobasidium pullulans</name>
    <name type="common">Black yeast</name>
    <name type="synonym">Pullularia pullulans</name>
    <dbReference type="NCBI Taxonomy" id="5580"/>
    <lineage>
        <taxon>Eukaryota</taxon>
        <taxon>Fungi</taxon>
        <taxon>Dikarya</taxon>
        <taxon>Ascomycota</taxon>
        <taxon>Pezizomycotina</taxon>
        <taxon>Dothideomycetes</taxon>
        <taxon>Dothideomycetidae</taxon>
        <taxon>Dothideales</taxon>
        <taxon>Saccotheciaceae</taxon>
        <taxon>Aureobasidium</taxon>
    </lineage>
</organism>
<dbReference type="Proteomes" id="UP000304928">
    <property type="component" value="Unassembled WGS sequence"/>
</dbReference>
<feature type="compositionally biased region" description="Low complexity" evidence="1">
    <location>
        <begin position="207"/>
        <end position="223"/>
    </location>
</feature>
<dbReference type="Pfam" id="PF10330">
    <property type="entry name" value="Stb3"/>
    <property type="match status" value="1"/>
</dbReference>
<gene>
    <name evidence="3" type="ORF">D6D15_05276</name>
    <name evidence="2" type="ORF">D6D28_03533</name>
</gene>
<dbReference type="InterPro" id="IPR018818">
    <property type="entry name" value="Stb3"/>
</dbReference>
<dbReference type="EMBL" id="QZAF01000104">
    <property type="protein sequence ID" value="THV73052.1"/>
    <property type="molecule type" value="Genomic_DNA"/>
</dbReference>
<dbReference type="GO" id="GO:0005634">
    <property type="term" value="C:nucleus"/>
    <property type="evidence" value="ECO:0007669"/>
    <property type="project" value="TreeGrafter"/>
</dbReference>
<dbReference type="AlphaFoldDB" id="A0A4S9B9H0"/>
<protein>
    <recommendedName>
        <fullName evidence="6">Sin3 binding protein-domain-containing protein</fullName>
    </recommendedName>
</protein>
<reference evidence="4 5" key="1">
    <citation type="submission" date="2018-10" db="EMBL/GenBank/DDBJ databases">
        <title>Fifty Aureobasidium pullulans genomes reveal a recombining polyextremotolerant generalist.</title>
        <authorList>
            <person name="Gostincar C."/>
            <person name="Turk M."/>
            <person name="Zajc J."/>
            <person name="Gunde-Cimerman N."/>
        </authorList>
    </citation>
    <scope>NUCLEOTIDE SEQUENCE [LARGE SCALE GENOMIC DNA]</scope>
    <source>
        <strain evidence="3 4">EXF-10507</strain>
        <strain evidence="2 5">EXF-11900</strain>
    </source>
</reference>
<evidence type="ECO:0000313" key="5">
    <source>
        <dbReference type="Proteomes" id="UP000304951"/>
    </source>
</evidence>
<proteinExistence type="predicted"/>
<feature type="region of interest" description="Disordered" evidence="1">
    <location>
        <begin position="182"/>
        <end position="227"/>
    </location>
</feature>
<feature type="region of interest" description="Disordered" evidence="1">
    <location>
        <begin position="356"/>
        <end position="378"/>
    </location>
</feature>
<dbReference type="GO" id="GO:0043565">
    <property type="term" value="F:sequence-specific DNA binding"/>
    <property type="evidence" value="ECO:0007669"/>
    <property type="project" value="TreeGrafter"/>
</dbReference>
<sequence>MARHPATLANMAHPATSAITMAFASPSYSGGMAKHSTVSNLSAAVAKHGIGMPLTPPNSVSPGLPAAAQAGLRSPPPIHMDGEDNSRQPLPLSKGALSGLDASQSITASMLAKHHLPGIMLGHGPIAIRHVMACLTQSVPGFSRIPPAKARRLVVAGLENRAGGGVDGSVVFEKVGWGRWDAHTKGERPDLGSSFKDGKLSPPPSEPGSYAASYSGSGFPGSFKPRENQQLNSWAESSMASHYDEHLENMSMEENEADKMSLDGSSSAMSEDESATSDSEGDETEEEDWAAMGADALRKASVSTAASPGARRNYNLISIPGSIQEARSPSVYGSAGGARSSFLARSTPQFVRRPSAMSYTQHRGSVNQVPPSHGTTPMEIDRTTQEREAIEALLRMGSA</sequence>
<dbReference type="Proteomes" id="UP000304951">
    <property type="component" value="Unassembled WGS sequence"/>
</dbReference>
<evidence type="ECO:0000313" key="3">
    <source>
        <dbReference type="EMBL" id="THW89419.1"/>
    </source>
</evidence>
<evidence type="ECO:0000313" key="4">
    <source>
        <dbReference type="Proteomes" id="UP000304928"/>
    </source>
</evidence>
<name>A0A4S9B9H0_AURPU</name>
<dbReference type="PANTHER" id="PTHR28164">
    <property type="entry name" value="PROTEIN STB3"/>
    <property type="match status" value="1"/>
</dbReference>
<feature type="region of interest" description="Disordered" evidence="1">
    <location>
        <begin position="56"/>
        <end position="94"/>
    </location>
</feature>
<evidence type="ECO:0000256" key="1">
    <source>
        <dbReference type="SAM" id="MobiDB-lite"/>
    </source>
</evidence>